<evidence type="ECO:0000256" key="1">
    <source>
        <dbReference type="SAM" id="MobiDB-lite"/>
    </source>
</evidence>
<sequence>MIQNVFQNEVGSHIFTPAVWEGEFRLLDFALKIFRTAQQIMINEEKKHGEGDPDPFFSDSSRKKMWKDLSTQPYLRSSSMQLRSLSQLAFDRLSHAKEFARASDHDSERKDWLYSR</sequence>
<protein>
    <submittedName>
        <fullName evidence="2">Uncharacterized protein</fullName>
    </submittedName>
</protein>
<accession>A0A3Q7GWF3</accession>
<dbReference type="AlphaFoldDB" id="A0A3Q7GWF3"/>
<keyword evidence="3" id="KW-1185">Reference proteome</keyword>
<dbReference type="Gramene" id="Solyc04g051125.1.1">
    <property type="protein sequence ID" value="Solyc04g051125.1.1"/>
    <property type="gene ID" value="Solyc04g051125.1"/>
</dbReference>
<feature type="region of interest" description="Disordered" evidence="1">
    <location>
        <begin position="43"/>
        <end position="63"/>
    </location>
</feature>
<evidence type="ECO:0000313" key="3">
    <source>
        <dbReference type="Proteomes" id="UP000004994"/>
    </source>
</evidence>
<name>A0A3Q7GWF3_SOLLC</name>
<organism evidence="2">
    <name type="scientific">Solanum lycopersicum</name>
    <name type="common">Tomato</name>
    <name type="synonym">Lycopersicon esculentum</name>
    <dbReference type="NCBI Taxonomy" id="4081"/>
    <lineage>
        <taxon>Eukaryota</taxon>
        <taxon>Viridiplantae</taxon>
        <taxon>Streptophyta</taxon>
        <taxon>Embryophyta</taxon>
        <taxon>Tracheophyta</taxon>
        <taxon>Spermatophyta</taxon>
        <taxon>Magnoliopsida</taxon>
        <taxon>eudicotyledons</taxon>
        <taxon>Gunneridae</taxon>
        <taxon>Pentapetalae</taxon>
        <taxon>asterids</taxon>
        <taxon>lamiids</taxon>
        <taxon>Solanales</taxon>
        <taxon>Solanaceae</taxon>
        <taxon>Solanoideae</taxon>
        <taxon>Solaneae</taxon>
        <taxon>Solanum</taxon>
        <taxon>Solanum subgen. Lycopersicon</taxon>
    </lineage>
</organism>
<dbReference type="Proteomes" id="UP000004994">
    <property type="component" value="Chromosome 4"/>
</dbReference>
<reference evidence="2" key="1">
    <citation type="journal article" date="2012" name="Nature">
        <title>The tomato genome sequence provides insights into fleshy fruit evolution.</title>
        <authorList>
            <consortium name="Tomato Genome Consortium"/>
        </authorList>
    </citation>
    <scope>NUCLEOTIDE SEQUENCE [LARGE SCALE GENOMIC DNA]</scope>
    <source>
        <strain evidence="2">cv. Heinz 1706</strain>
    </source>
</reference>
<reference evidence="2" key="2">
    <citation type="submission" date="2019-01" db="UniProtKB">
        <authorList>
            <consortium name="EnsemblPlants"/>
        </authorList>
    </citation>
    <scope>IDENTIFICATION</scope>
    <source>
        <strain evidence="2">cv. Heinz 1706</strain>
    </source>
</reference>
<dbReference type="EnsemblPlants" id="Solyc04g051125.1.1">
    <property type="protein sequence ID" value="Solyc04g051125.1.1"/>
    <property type="gene ID" value="Solyc04g051125.1"/>
</dbReference>
<evidence type="ECO:0000313" key="2">
    <source>
        <dbReference type="EnsemblPlants" id="Solyc04g051125.1.1"/>
    </source>
</evidence>
<proteinExistence type="predicted"/>
<dbReference type="InParanoid" id="A0A3Q7GWF3"/>